<keyword evidence="7 11" id="KW-0547">Nucleotide-binding</keyword>
<keyword evidence="14" id="KW-1185">Reference proteome</keyword>
<comment type="catalytic activity">
    <reaction evidence="10 11">
        <text>nicotinate beta-D-ribonucleotide + ATP + H(+) = deamido-NAD(+) + diphosphate</text>
        <dbReference type="Rhea" id="RHEA:22860"/>
        <dbReference type="ChEBI" id="CHEBI:15378"/>
        <dbReference type="ChEBI" id="CHEBI:30616"/>
        <dbReference type="ChEBI" id="CHEBI:33019"/>
        <dbReference type="ChEBI" id="CHEBI:57502"/>
        <dbReference type="ChEBI" id="CHEBI:58437"/>
        <dbReference type="EC" id="2.7.7.18"/>
    </reaction>
</comment>
<evidence type="ECO:0000256" key="4">
    <source>
        <dbReference type="ARBA" id="ARBA00022642"/>
    </source>
</evidence>
<dbReference type="SUPFAM" id="SSF52374">
    <property type="entry name" value="Nucleotidylyl transferase"/>
    <property type="match status" value="1"/>
</dbReference>
<protein>
    <recommendedName>
        <fullName evidence="11">Probable nicotinate-nucleotide adenylyltransferase</fullName>
        <ecNumber evidence="11">2.7.7.18</ecNumber>
    </recommendedName>
    <alternativeName>
        <fullName evidence="11">Deamido-NAD(+) diphosphorylase</fullName>
    </alternativeName>
    <alternativeName>
        <fullName evidence="11">Deamido-NAD(+) pyrophosphorylase</fullName>
    </alternativeName>
    <alternativeName>
        <fullName evidence="11">Nicotinate mononucleotide adenylyltransferase</fullName>
        <shortName evidence="11">NaMN adenylyltransferase</shortName>
    </alternativeName>
</protein>
<dbReference type="InterPro" id="IPR014729">
    <property type="entry name" value="Rossmann-like_a/b/a_fold"/>
</dbReference>
<evidence type="ECO:0000256" key="2">
    <source>
        <dbReference type="ARBA" id="ARBA00005019"/>
    </source>
</evidence>
<evidence type="ECO:0000256" key="5">
    <source>
        <dbReference type="ARBA" id="ARBA00022679"/>
    </source>
</evidence>
<evidence type="ECO:0000313" key="13">
    <source>
        <dbReference type="EMBL" id="TWT43380.1"/>
    </source>
</evidence>
<evidence type="ECO:0000256" key="10">
    <source>
        <dbReference type="ARBA" id="ARBA00048721"/>
    </source>
</evidence>
<evidence type="ECO:0000256" key="6">
    <source>
        <dbReference type="ARBA" id="ARBA00022695"/>
    </source>
</evidence>
<dbReference type="GO" id="GO:0005524">
    <property type="term" value="F:ATP binding"/>
    <property type="evidence" value="ECO:0007669"/>
    <property type="project" value="UniProtKB-KW"/>
</dbReference>
<dbReference type="NCBIfam" id="NF000840">
    <property type="entry name" value="PRK00071.1-3"/>
    <property type="match status" value="1"/>
</dbReference>
<evidence type="ECO:0000256" key="1">
    <source>
        <dbReference type="ARBA" id="ARBA00002324"/>
    </source>
</evidence>
<dbReference type="CDD" id="cd02165">
    <property type="entry name" value="NMNAT"/>
    <property type="match status" value="1"/>
</dbReference>
<dbReference type="EC" id="2.7.7.18" evidence="11"/>
<dbReference type="HAMAP" id="MF_00244">
    <property type="entry name" value="NaMN_adenylyltr"/>
    <property type="match status" value="1"/>
</dbReference>
<dbReference type="AlphaFoldDB" id="A0A5C5VY44"/>
<keyword evidence="4 11" id="KW-0662">Pyridine nucleotide biosynthesis</keyword>
<evidence type="ECO:0000259" key="12">
    <source>
        <dbReference type="Pfam" id="PF01467"/>
    </source>
</evidence>
<comment type="similarity">
    <text evidence="3 11">Belongs to the NadD family.</text>
</comment>
<dbReference type="PANTHER" id="PTHR39321">
    <property type="entry name" value="NICOTINATE-NUCLEOTIDE ADENYLYLTRANSFERASE-RELATED"/>
    <property type="match status" value="1"/>
</dbReference>
<name>A0A5C5VY44_9BACT</name>
<evidence type="ECO:0000256" key="11">
    <source>
        <dbReference type="HAMAP-Rule" id="MF_00244"/>
    </source>
</evidence>
<evidence type="ECO:0000256" key="7">
    <source>
        <dbReference type="ARBA" id="ARBA00022741"/>
    </source>
</evidence>
<feature type="domain" description="Cytidyltransferase-like" evidence="12">
    <location>
        <begin position="5"/>
        <end position="175"/>
    </location>
</feature>
<organism evidence="13 14">
    <name type="scientific">Botrimarina hoheduenensis</name>
    <dbReference type="NCBI Taxonomy" id="2528000"/>
    <lineage>
        <taxon>Bacteria</taxon>
        <taxon>Pseudomonadati</taxon>
        <taxon>Planctomycetota</taxon>
        <taxon>Planctomycetia</taxon>
        <taxon>Pirellulales</taxon>
        <taxon>Lacipirellulaceae</taxon>
        <taxon>Botrimarina</taxon>
    </lineage>
</organism>
<dbReference type="NCBIfam" id="TIGR00125">
    <property type="entry name" value="cyt_tran_rel"/>
    <property type="match status" value="1"/>
</dbReference>
<evidence type="ECO:0000313" key="14">
    <source>
        <dbReference type="Proteomes" id="UP000318995"/>
    </source>
</evidence>
<comment type="function">
    <text evidence="1 11">Catalyzes the reversible adenylation of nicotinate mononucleotide (NaMN) to nicotinic acid adenine dinucleotide (NaAD).</text>
</comment>
<keyword evidence="6 11" id="KW-0548">Nucleotidyltransferase</keyword>
<dbReference type="GO" id="GO:0004515">
    <property type="term" value="F:nicotinate-nucleotide adenylyltransferase activity"/>
    <property type="evidence" value="ECO:0007669"/>
    <property type="project" value="UniProtKB-UniRule"/>
</dbReference>
<dbReference type="UniPathway" id="UPA00253">
    <property type="reaction ID" value="UER00332"/>
</dbReference>
<gene>
    <name evidence="11 13" type="primary">nadD</name>
    <name evidence="13" type="ORF">Pla111_23310</name>
</gene>
<dbReference type="OrthoDB" id="5295945at2"/>
<evidence type="ECO:0000256" key="3">
    <source>
        <dbReference type="ARBA" id="ARBA00009014"/>
    </source>
</evidence>
<comment type="caution">
    <text evidence="13">The sequence shown here is derived from an EMBL/GenBank/DDBJ whole genome shotgun (WGS) entry which is preliminary data.</text>
</comment>
<reference evidence="13 14" key="1">
    <citation type="submission" date="2019-02" db="EMBL/GenBank/DDBJ databases">
        <title>Deep-cultivation of Planctomycetes and their phenomic and genomic characterization uncovers novel biology.</title>
        <authorList>
            <person name="Wiegand S."/>
            <person name="Jogler M."/>
            <person name="Boedeker C."/>
            <person name="Pinto D."/>
            <person name="Vollmers J."/>
            <person name="Rivas-Marin E."/>
            <person name="Kohn T."/>
            <person name="Peeters S.H."/>
            <person name="Heuer A."/>
            <person name="Rast P."/>
            <person name="Oberbeckmann S."/>
            <person name="Bunk B."/>
            <person name="Jeske O."/>
            <person name="Meyerdierks A."/>
            <person name="Storesund J.E."/>
            <person name="Kallscheuer N."/>
            <person name="Luecker S."/>
            <person name="Lage O.M."/>
            <person name="Pohl T."/>
            <person name="Merkel B.J."/>
            <person name="Hornburger P."/>
            <person name="Mueller R.-W."/>
            <person name="Bruemmer F."/>
            <person name="Labrenz M."/>
            <person name="Spormann A.M."/>
            <person name="Op Den Camp H."/>
            <person name="Overmann J."/>
            <person name="Amann R."/>
            <person name="Jetten M.S.M."/>
            <person name="Mascher T."/>
            <person name="Medema M.H."/>
            <person name="Devos D.P."/>
            <person name="Kaster A.-K."/>
            <person name="Ovreas L."/>
            <person name="Rohde M."/>
            <person name="Galperin M.Y."/>
            <person name="Jogler C."/>
        </authorList>
    </citation>
    <scope>NUCLEOTIDE SEQUENCE [LARGE SCALE GENOMIC DNA]</scope>
    <source>
        <strain evidence="13 14">Pla111</strain>
    </source>
</reference>
<evidence type="ECO:0000256" key="9">
    <source>
        <dbReference type="ARBA" id="ARBA00023027"/>
    </source>
</evidence>
<sequence>MRLGLFGGSFDPLHNGHLALAAACRDQAQLDEVWFVPAAQQPHKPEGPIASAADRVAMLRLATANELALRVSTIEIDRGGVSYTVDTLSEIAAAHTSAELFFLMGADTLHDLPLWREPAEVLRLATPLVVHRAGEGAVDFSVLAELVSNDRLEQLRALLVEMPPVAISSRELRARLAASDTPHDELPPSVLRYIARHRLYR</sequence>
<dbReference type="Pfam" id="PF01467">
    <property type="entry name" value="CTP_transf_like"/>
    <property type="match status" value="1"/>
</dbReference>
<dbReference type="PROSITE" id="PS51257">
    <property type="entry name" value="PROKAR_LIPOPROTEIN"/>
    <property type="match status" value="1"/>
</dbReference>
<dbReference type="GO" id="GO:0009435">
    <property type="term" value="P:NAD+ biosynthetic process"/>
    <property type="evidence" value="ECO:0007669"/>
    <property type="project" value="UniProtKB-UniRule"/>
</dbReference>
<comment type="pathway">
    <text evidence="2 11">Cofactor biosynthesis; NAD(+) biosynthesis; deamido-NAD(+) from nicotinate D-ribonucleotide: step 1/1.</text>
</comment>
<dbReference type="Gene3D" id="3.40.50.620">
    <property type="entry name" value="HUPs"/>
    <property type="match status" value="1"/>
</dbReference>
<dbReference type="EMBL" id="SJPH01000004">
    <property type="protein sequence ID" value="TWT43380.1"/>
    <property type="molecule type" value="Genomic_DNA"/>
</dbReference>
<evidence type="ECO:0000256" key="8">
    <source>
        <dbReference type="ARBA" id="ARBA00022840"/>
    </source>
</evidence>
<dbReference type="Proteomes" id="UP000318995">
    <property type="component" value="Unassembled WGS sequence"/>
</dbReference>
<accession>A0A5C5VY44</accession>
<dbReference type="NCBIfam" id="TIGR00482">
    <property type="entry name" value="nicotinate (nicotinamide) nucleotide adenylyltransferase"/>
    <property type="match status" value="1"/>
</dbReference>
<dbReference type="RefSeq" id="WP_146574443.1">
    <property type="nucleotide sequence ID" value="NZ_SJPH01000004.1"/>
</dbReference>
<keyword evidence="5 11" id="KW-0808">Transferase</keyword>
<keyword evidence="8 11" id="KW-0067">ATP-binding</keyword>
<dbReference type="InterPro" id="IPR005248">
    <property type="entry name" value="NadD/NMNAT"/>
</dbReference>
<dbReference type="PANTHER" id="PTHR39321:SF3">
    <property type="entry name" value="PHOSPHOPANTETHEINE ADENYLYLTRANSFERASE"/>
    <property type="match status" value="1"/>
</dbReference>
<keyword evidence="9 11" id="KW-0520">NAD</keyword>
<proteinExistence type="inferred from homology"/>
<dbReference type="InterPro" id="IPR004821">
    <property type="entry name" value="Cyt_trans-like"/>
</dbReference>